<feature type="signal peptide" evidence="2">
    <location>
        <begin position="1"/>
        <end position="19"/>
    </location>
</feature>
<evidence type="ECO:0000256" key="2">
    <source>
        <dbReference type="SAM" id="SignalP"/>
    </source>
</evidence>
<keyword evidence="2" id="KW-0732">Signal</keyword>
<name>A0A1E4SBF2_9ASCO</name>
<dbReference type="AlphaFoldDB" id="A0A1E4SBF2"/>
<evidence type="ECO:0000256" key="1">
    <source>
        <dbReference type="SAM" id="MobiDB-lite"/>
    </source>
</evidence>
<dbReference type="RefSeq" id="XP_020061854.1">
    <property type="nucleotide sequence ID" value="XM_020211279.1"/>
</dbReference>
<sequence>MKLSSVVVGIASMAALASAADDATREIVTVTVTGTTETHKYGRFDKTKESSSSTSTGTHKFDKTKGPLTTTVYVQPSGVRNDAVVFPNRLANGSNGTNGTNGTSGHSSDNAGYANSLNLGVAGAIAAGLAIII</sequence>
<keyword evidence="4" id="KW-1185">Reference proteome</keyword>
<feature type="chain" id="PRO_5009162733" evidence="2">
    <location>
        <begin position="20"/>
        <end position="133"/>
    </location>
</feature>
<dbReference type="Proteomes" id="UP000094285">
    <property type="component" value="Unassembled WGS sequence"/>
</dbReference>
<evidence type="ECO:0000313" key="4">
    <source>
        <dbReference type="Proteomes" id="UP000094285"/>
    </source>
</evidence>
<dbReference type="OrthoDB" id="4094978at2759"/>
<evidence type="ECO:0000313" key="3">
    <source>
        <dbReference type="EMBL" id="ODV76732.1"/>
    </source>
</evidence>
<accession>A0A1E4SBF2</accession>
<protein>
    <submittedName>
        <fullName evidence="3">Uncharacterized protein</fullName>
    </submittedName>
</protein>
<dbReference type="EMBL" id="KV453917">
    <property type="protein sequence ID" value="ODV76732.1"/>
    <property type="molecule type" value="Genomic_DNA"/>
</dbReference>
<gene>
    <name evidence="3" type="ORF">CANTADRAFT_8331</name>
</gene>
<organism evidence="3 4">
    <name type="scientific">Suhomyces tanzawaensis NRRL Y-17324</name>
    <dbReference type="NCBI Taxonomy" id="984487"/>
    <lineage>
        <taxon>Eukaryota</taxon>
        <taxon>Fungi</taxon>
        <taxon>Dikarya</taxon>
        <taxon>Ascomycota</taxon>
        <taxon>Saccharomycotina</taxon>
        <taxon>Pichiomycetes</taxon>
        <taxon>Debaryomycetaceae</taxon>
        <taxon>Suhomyces</taxon>
    </lineage>
</organism>
<feature type="region of interest" description="Disordered" evidence="1">
    <location>
        <begin position="43"/>
        <end position="65"/>
    </location>
</feature>
<dbReference type="STRING" id="984487.A0A1E4SBF2"/>
<reference evidence="4" key="1">
    <citation type="submission" date="2016-05" db="EMBL/GenBank/DDBJ databases">
        <title>Comparative genomics of biotechnologically important yeasts.</title>
        <authorList>
            <consortium name="DOE Joint Genome Institute"/>
            <person name="Riley R."/>
            <person name="Haridas S."/>
            <person name="Wolfe K.H."/>
            <person name="Lopes M.R."/>
            <person name="Hittinger C.T."/>
            <person name="Goker M."/>
            <person name="Salamov A."/>
            <person name="Wisecaver J."/>
            <person name="Long T.M."/>
            <person name="Aerts A.L."/>
            <person name="Barry K."/>
            <person name="Choi C."/>
            <person name="Clum A."/>
            <person name="Coughlan A.Y."/>
            <person name="Deshpande S."/>
            <person name="Douglass A.P."/>
            <person name="Hanson S.J."/>
            <person name="Klenk H.-P."/>
            <person name="Labutti K."/>
            <person name="Lapidus A."/>
            <person name="Lindquist E."/>
            <person name="Lipzen A."/>
            <person name="Meier-Kolthoff J.P."/>
            <person name="Ohm R.A."/>
            <person name="Otillar R.P."/>
            <person name="Pangilinan J."/>
            <person name="Peng Y."/>
            <person name="Rokas A."/>
            <person name="Rosa C.A."/>
            <person name="Scheuner C."/>
            <person name="Sibirny A.A."/>
            <person name="Slot J.C."/>
            <person name="Stielow J.B."/>
            <person name="Sun H."/>
            <person name="Kurtzman C.P."/>
            <person name="Blackwell M."/>
            <person name="Grigoriev I.V."/>
            <person name="Jeffries T.W."/>
        </authorList>
    </citation>
    <scope>NUCLEOTIDE SEQUENCE [LARGE SCALE GENOMIC DNA]</scope>
    <source>
        <strain evidence="4">NRRL Y-17324</strain>
    </source>
</reference>
<dbReference type="GeneID" id="30985415"/>
<proteinExistence type="predicted"/>